<dbReference type="InterPro" id="IPR007624">
    <property type="entry name" value="RNA_pol_sigma70_r3"/>
</dbReference>
<evidence type="ECO:0000313" key="8">
    <source>
        <dbReference type="EMBL" id="SES39343.1"/>
    </source>
</evidence>
<protein>
    <submittedName>
        <fullName evidence="8">RNA polymerase, sigma 28 subunit, SigD/FliA/WhiG</fullName>
    </submittedName>
</protein>
<dbReference type="InterPro" id="IPR013324">
    <property type="entry name" value="RNA_pol_sigma_r3/r4-like"/>
</dbReference>
<keyword evidence="4" id="KW-0804">Transcription</keyword>
<evidence type="ECO:0000256" key="1">
    <source>
        <dbReference type="ARBA" id="ARBA00023015"/>
    </source>
</evidence>
<keyword evidence="9" id="KW-1185">Reference proteome</keyword>
<dbReference type="PIRSF" id="PIRSF000770">
    <property type="entry name" value="RNA_pol_sigma-SigE/K"/>
    <property type="match status" value="1"/>
</dbReference>
<dbReference type="Gene3D" id="1.20.140.160">
    <property type="match status" value="1"/>
</dbReference>
<evidence type="ECO:0000259" key="5">
    <source>
        <dbReference type="Pfam" id="PF04539"/>
    </source>
</evidence>
<keyword evidence="2" id="KW-0731">Sigma factor</keyword>
<evidence type="ECO:0000256" key="4">
    <source>
        <dbReference type="ARBA" id="ARBA00023163"/>
    </source>
</evidence>
<sequence length="289" mass="31507">MAENPGTTRTTDTDGLIAANLPLVGHVVREMLARVPAHVRRDELFSAGSEALVAAANAYDPSRGVPFPAYAAVRVRGALLDELRGQDWASRSVRGKVRKLEGARDAFVAEHGRVPNDAELAAALETDVRTVVSIRDDVQRSFVVSLQSVVTDGPEASEMVIPDERATPEDLIVERERVGYLRDAVEVLPERLRVVVEEYYFNNRPMAEIAERLGVTESRVSQLRAEATALLREGINSQLDPERVSSSDKPDGCAARRRASYYAAVAAQGTLRTRLAKTTAQGVPMDMSA</sequence>
<feature type="domain" description="RNA polymerase sigma-70 region 3" evidence="5">
    <location>
        <begin position="97"/>
        <end position="170"/>
    </location>
</feature>
<evidence type="ECO:0000313" key="9">
    <source>
        <dbReference type="Proteomes" id="UP000199051"/>
    </source>
</evidence>
<dbReference type="PANTHER" id="PTHR30385">
    <property type="entry name" value="SIGMA FACTOR F FLAGELLAR"/>
    <property type="match status" value="1"/>
</dbReference>
<dbReference type="InterPro" id="IPR014284">
    <property type="entry name" value="RNA_pol_sigma-70_dom"/>
</dbReference>
<gene>
    <name evidence="8" type="ORF">SAMN04487818_11258</name>
</gene>
<dbReference type="CDD" id="cd06171">
    <property type="entry name" value="Sigma70_r4"/>
    <property type="match status" value="1"/>
</dbReference>
<dbReference type="NCBIfam" id="TIGR02937">
    <property type="entry name" value="sigma70-ECF"/>
    <property type="match status" value="1"/>
</dbReference>
<accession>A0A1H9X108</accession>
<dbReference type="Pfam" id="PF04542">
    <property type="entry name" value="Sigma70_r2"/>
    <property type="match status" value="1"/>
</dbReference>
<dbReference type="Pfam" id="PF04545">
    <property type="entry name" value="Sigma70_r4"/>
    <property type="match status" value="1"/>
</dbReference>
<dbReference type="AlphaFoldDB" id="A0A1H9X108"/>
<evidence type="ECO:0000259" key="6">
    <source>
        <dbReference type="Pfam" id="PF04542"/>
    </source>
</evidence>
<dbReference type="SUPFAM" id="SSF88659">
    <property type="entry name" value="Sigma3 and sigma4 domains of RNA polymerase sigma factors"/>
    <property type="match status" value="2"/>
</dbReference>
<keyword evidence="3" id="KW-0238">DNA-binding</keyword>
<dbReference type="Pfam" id="PF04539">
    <property type="entry name" value="Sigma70_r3"/>
    <property type="match status" value="1"/>
</dbReference>
<organism evidence="8 9">
    <name type="scientific">Actinokineospora terrae</name>
    <dbReference type="NCBI Taxonomy" id="155974"/>
    <lineage>
        <taxon>Bacteria</taxon>
        <taxon>Bacillati</taxon>
        <taxon>Actinomycetota</taxon>
        <taxon>Actinomycetes</taxon>
        <taxon>Pseudonocardiales</taxon>
        <taxon>Pseudonocardiaceae</taxon>
        <taxon>Actinokineospora</taxon>
    </lineage>
</organism>
<dbReference type="GO" id="GO:0006352">
    <property type="term" value="P:DNA-templated transcription initiation"/>
    <property type="evidence" value="ECO:0007669"/>
    <property type="project" value="InterPro"/>
</dbReference>
<dbReference type="InterPro" id="IPR000943">
    <property type="entry name" value="RNA_pol_sigma70"/>
</dbReference>
<dbReference type="STRING" id="155974.SAMN04487818_11258"/>
<dbReference type="RefSeq" id="WP_092783999.1">
    <property type="nucleotide sequence ID" value="NZ_FOGI01000012.1"/>
</dbReference>
<dbReference type="EMBL" id="FOGI01000012">
    <property type="protein sequence ID" value="SES39343.1"/>
    <property type="molecule type" value="Genomic_DNA"/>
</dbReference>
<dbReference type="InterPro" id="IPR007630">
    <property type="entry name" value="RNA_pol_sigma70_r4"/>
</dbReference>
<dbReference type="InterPro" id="IPR007627">
    <property type="entry name" value="RNA_pol_sigma70_r2"/>
</dbReference>
<keyword evidence="1" id="KW-0805">Transcription regulation</keyword>
<dbReference type="Gene3D" id="1.10.1740.10">
    <property type="match status" value="1"/>
</dbReference>
<evidence type="ECO:0000256" key="3">
    <source>
        <dbReference type="ARBA" id="ARBA00023125"/>
    </source>
</evidence>
<dbReference type="GO" id="GO:0003677">
    <property type="term" value="F:DNA binding"/>
    <property type="evidence" value="ECO:0007669"/>
    <property type="project" value="UniProtKB-KW"/>
</dbReference>
<dbReference type="SUPFAM" id="SSF88946">
    <property type="entry name" value="Sigma2 domain of RNA polymerase sigma factors"/>
    <property type="match status" value="1"/>
</dbReference>
<dbReference type="PANTHER" id="PTHR30385:SF7">
    <property type="entry name" value="RNA POLYMERASE SIGMA FACTOR FLIA"/>
    <property type="match status" value="1"/>
</dbReference>
<dbReference type="GO" id="GO:0016987">
    <property type="term" value="F:sigma factor activity"/>
    <property type="evidence" value="ECO:0007669"/>
    <property type="project" value="UniProtKB-KW"/>
</dbReference>
<feature type="domain" description="RNA polymerase sigma-70 region 2" evidence="6">
    <location>
        <begin position="16"/>
        <end position="88"/>
    </location>
</feature>
<evidence type="ECO:0000256" key="2">
    <source>
        <dbReference type="ARBA" id="ARBA00023082"/>
    </source>
</evidence>
<proteinExistence type="predicted"/>
<evidence type="ECO:0000259" key="7">
    <source>
        <dbReference type="Pfam" id="PF04545"/>
    </source>
</evidence>
<reference evidence="9" key="1">
    <citation type="submission" date="2016-10" db="EMBL/GenBank/DDBJ databases">
        <authorList>
            <person name="Varghese N."/>
            <person name="Submissions S."/>
        </authorList>
    </citation>
    <scope>NUCLEOTIDE SEQUENCE [LARGE SCALE GENOMIC DNA]</scope>
    <source>
        <strain evidence="9">DSM 44260</strain>
    </source>
</reference>
<name>A0A1H9X108_9PSEU</name>
<dbReference type="InterPro" id="IPR013325">
    <property type="entry name" value="RNA_pol_sigma_r2"/>
</dbReference>
<dbReference type="Proteomes" id="UP000199051">
    <property type="component" value="Unassembled WGS sequence"/>
</dbReference>
<feature type="domain" description="RNA polymerase sigma-70 region 4" evidence="7">
    <location>
        <begin position="185"/>
        <end position="233"/>
    </location>
</feature>